<sequence length="392" mass="44213">MAKIEAIRGRNDSNERSLCRCRGRLSLPVEESREMATEETVKDGIERRSQRKRGEREGIEMERAINFFSDEYGEPATRLHYLCCVCRVRPLDYHSLGCEMDGIHASDGRMHMSHAQHSMHTQSVQEQEHHDLHYMSNGNGMADEHENEGHGIMVVEREAPSDHGDLAENRGVMVDRGGDNCDQLTLSYQGQVYVFDSVSPEKVQAVLLLLGGREVPLRVPSIPITNQPNDRALAIPPRLSVPQRLASLIRFREKRKERNFDKKIRYTVRKEVALRMQRNKGQFTSSKPIQEDSLSATTSWESNETWCSDGNGSHQQEILCRHCGISEKSTPMMRRGPDGPRTLCNACGLMWANKGTLRDLSKAPNQGGQASSFNRNENVVQNGDSESNPKSA</sequence>
<evidence type="ECO:0000313" key="18">
    <source>
        <dbReference type="EMBL" id="KAG6593599.1"/>
    </source>
</evidence>
<keyword evidence="8" id="KW-0238">DNA-binding</keyword>
<keyword evidence="19" id="KW-1185">Reference proteome</keyword>
<keyword evidence="10" id="KW-0804">Transcription</keyword>
<evidence type="ECO:0000256" key="3">
    <source>
        <dbReference type="ARBA" id="ARBA00007722"/>
    </source>
</evidence>
<dbReference type="InterPro" id="IPR010402">
    <property type="entry name" value="CCT_domain"/>
</dbReference>
<gene>
    <name evidence="18" type="primary">GATA24</name>
    <name evidence="18" type="ORF">SDJN03_13075</name>
</gene>
<feature type="region of interest" description="Disordered" evidence="14">
    <location>
        <begin position="360"/>
        <end position="392"/>
    </location>
</feature>
<dbReference type="GO" id="GO:0043565">
    <property type="term" value="F:sequence-specific DNA binding"/>
    <property type="evidence" value="ECO:0007669"/>
    <property type="project" value="InterPro"/>
</dbReference>
<dbReference type="SMART" id="SM00401">
    <property type="entry name" value="ZnF_GATA"/>
    <property type="match status" value="1"/>
</dbReference>
<dbReference type="Pfam" id="PF06200">
    <property type="entry name" value="tify"/>
    <property type="match status" value="1"/>
</dbReference>
<dbReference type="SMART" id="SM00979">
    <property type="entry name" value="TIFY"/>
    <property type="match status" value="1"/>
</dbReference>
<dbReference type="PROSITE" id="PS51017">
    <property type="entry name" value="CCT"/>
    <property type="match status" value="1"/>
</dbReference>
<dbReference type="PANTHER" id="PTHR46125">
    <property type="entry name" value="GATA TRANSCRIPTION FACTOR 28"/>
    <property type="match status" value="1"/>
</dbReference>
<evidence type="ECO:0000256" key="2">
    <source>
        <dbReference type="ARBA" id="ARBA00004123"/>
    </source>
</evidence>
<keyword evidence="6" id="KW-0862">Zinc</keyword>
<dbReference type="InterPro" id="IPR045280">
    <property type="entry name" value="TIFY-like"/>
</dbReference>
<protein>
    <submittedName>
        <fullName evidence="18">GATA transcription factor 24</fullName>
    </submittedName>
</protein>
<dbReference type="PROSITE" id="PS50114">
    <property type="entry name" value="GATA_ZN_FINGER_2"/>
    <property type="match status" value="1"/>
</dbReference>
<evidence type="ECO:0000259" key="15">
    <source>
        <dbReference type="PROSITE" id="PS50114"/>
    </source>
</evidence>
<evidence type="ECO:0000256" key="9">
    <source>
        <dbReference type="ARBA" id="ARBA00023159"/>
    </source>
</evidence>
<evidence type="ECO:0000256" key="6">
    <source>
        <dbReference type="ARBA" id="ARBA00022833"/>
    </source>
</evidence>
<dbReference type="CDD" id="cd00202">
    <property type="entry name" value="ZnF_GATA"/>
    <property type="match status" value="1"/>
</dbReference>
<dbReference type="Proteomes" id="UP000685013">
    <property type="component" value="Chromosome 8"/>
</dbReference>
<dbReference type="PANTHER" id="PTHR46125:SF27">
    <property type="entry name" value="GATA TRANSCRIPTION FACTOR 28"/>
    <property type="match status" value="1"/>
</dbReference>
<dbReference type="PROSITE" id="PS00344">
    <property type="entry name" value="GATA_ZN_FINGER_1"/>
    <property type="match status" value="1"/>
</dbReference>
<dbReference type="Pfam" id="PF06203">
    <property type="entry name" value="CCT"/>
    <property type="match status" value="1"/>
</dbReference>
<evidence type="ECO:0000256" key="14">
    <source>
        <dbReference type="SAM" id="MobiDB-lite"/>
    </source>
</evidence>
<keyword evidence="9" id="KW-0010">Activator</keyword>
<feature type="region of interest" description="Disordered" evidence="14">
    <location>
        <begin position="31"/>
        <end position="55"/>
    </location>
</feature>
<evidence type="ECO:0000259" key="17">
    <source>
        <dbReference type="PROSITE" id="PS51320"/>
    </source>
</evidence>
<evidence type="ECO:0000256" key="13">
    <source>
        <dbReference type="PROSITE-ProRule" id="PRU00357"/>
    </source>
</evidence>
<dbReference type="AlphaFoldDB" id="A0AAV6NA11"/>
<evidence type="ECO:0000256" key="4">
    <source>
        <dbReference type="ARBA" id="ARBA00022723"/>
    </source>
</evidence>
<keyword evidence="7" id="KW-0805">Transcription regulation</keyword>
<dbReference type="GO" id="GO:0008270">
    <property type="term" value="F:zinc ion binding"/>
    <property type="evidence" value="ECO:0007669"/>
    <property type="project" value="UniProtKB-KW"/>
</dbReference>
<evidence type="ECO:0000256" key="8">
    <source>
        <dbReference type="ARBA" id="ARBA00023125"/>
    </source>
</evidence>
<evidence type="ECO:0000256" key="7">
    <source>
        <dbReference type="ARBA" id="ARBA00023015"/>
    </source>
</evidence>
<feature type="non-terminal residue" evidence="18">
    <location>
        <position position="1"/>
    </location>
</feature>
<feature type="compositionally biased region" description="Polar residues" evidence="14">
    <location>
        <begin position="363"/>
        <end position="392"/>
    </location>
</feature>
<organism evidence="18 19">
    <name type="scientific">Cucurbita argyrosperma subsp. sororia</name>
    <dbReference type="NCBI Taxonomy" id="37648"/>
    <lineage>
        <taxon>Eukaryota</taxon>
        <taxon>Viridiplantae</taxon>
        <taxon>Streptophyta</taxon>
        <taxon>Embryophyta</taxon>
        <taxon>Tracheophyta</taxon>
        <taxon>Spermatophyta</taxon>
        <taxon>Magnoliopsida</taxon>
        <taxon>eudicotyledons</taxon>
        <taxon>Gunneridae</taxon>
        <taxon>Pentapetalae</taxon>
        <taxon>rosids</taxon>
        <taxon>fabids</taxon>
        <taxon>Cucurbitales</taxon>
        <taxon>Cucurbitaceae</taxon>
        <taxon>Cucurbiteae</taxon>
        <taxon>Cucurbita</taxon>
    </lineage>
</organism>
<feature type="domain" description="Tify" evidence="17">
    <location>
        <begin position="177"/>
        <end position="212"/>
    </location>
</feature>
<name>A0AAV6NA11_9ROSI</name>
<evidence type="ECO:0000259" key="16">
    <source>
        <dbReference type="PROSITE" id="PS51017"/>
    </source>
</evidence>
<dbReference type="InterPro" id="IPR010399">
    <property type="entry name" value="Tify_dom"/>
</dbReference>
<evidence type="ECO:0000256" key="1">
    <source>
        <dbReference type="ARBA" id="ARBA00002206"/>
    </source>
</evidence>
<comment type="similarity">
    <text evidence="3">Belongs to the type IV zinc-finger family. Class C subfamily.</text>
</comment>
<keyword evidence="11 13" id="KW-0539">Nucleus</keyword>
<dbReference type="EMBL" id="JAGKQH010000008">
    <property type="protein sequence ID" value="KAG6593599.1"/>
    <property type="molecule type" value="Genomic_DNA"/>
</dbReference>
<reference evidence="18 19" key="1">
    <citation type="journal article" date="2021" name="Hortic Res">
        <title>The domestication of Cucurbita argyrosperma as revealed by the genome of its wild relative.</title>
        <authorList>
            <person name="Barrera-Redondo J."/>
            <person name="Sanchez-de la Vega G."/>
            <person name="Aguirre-Liguori J.A."/>
            <person name="Castellanos-Morales G."/>
            <person name="Gutierrez-Guerrero Y.T."/>
            <person name="Aguirre-Dugua X."/>
            <person name="Aguirre-Planter E."/>
            <person name="Tenaillon M.I."/>
            <person name="Lira-Saade R."/>
            <person name="Eguiarte L.E."/>
        </authorList>
    </citation>
    <scope>NUCLEOTIDE SEQUENCE [LARGE SCALE GENOMIC DNA]</scope>
    <source>
        <strain evidence="18">JBR-2021</strain>
    </source>
</reference>
<accession>A0AAV6NA11</accession>
<evidence type="ECO:0000256" key="10">
    <source>
        <dbReference type="ARBA" id="ARBA00023163"/>
    </source>
</evidence>
<comment type="function">
    <text evidence="1">Transcriptional activator that specifically binds 5'-GATA-3' or 5'-GAT-3' motifs within gene promoters.</text>
</comment>
<dbReference type="GO" id="GO:0005634">
    <property type="term" value="C:nucleus"/>
    <property type="evidence" value="ECO:0007669"/>
    <property type="project" value="UniProtKB-SubCell"/>
</dbReference>
<comment type="caution">
    <text evidence="18">The sequence shown here is derived from an EMBL/GenBank/DDBJ whole genome shotgun (WGS) entry which is preliminary data.</text>
</comment>
<evidence type="ECO:0000256" key="12">
    <source>
        <dbReference type="PROSITE-ProRule" id="PRU00094"/>
    </source>
</evidence>
<keyword evidence="5 12" id="KW-0863">Zinc-finger</keyword>
<dbReference type="GO" id="GO:0006355">
    <property type="term" value="P:regulation of DNA-templated transcription"/>
    <property type="evidence" value="ECO:0007669"/>
    <property type="project" value="InterPro"/>
</dbReference>
<dbReference type="PROSITE" id="PS51320">
    <property type="entry name" value="TIFY"/>
    <property type="match status" value="1"/>
</dbReference>
<keyword evidence="4" id="KW-0479">Metal-binding</keyword>
<evidence type="ECO:0000256" key="11">
    <source>
        <dbReference type="ARBA" id="ARBA00023242"/>
    </source>
</evidence>
<proteinExistence type="inferred from homology"/>
<evidence type="ECO:0000256" key="5">
    <source>
        <dbReference type="ARBA" id="ARBA00022771"/>
    </source>
</evidence>
<dbReference type="InterPro" id="IPR000679">
    <property type="entry name" value="Znf_GATA"/>
</dbReference>
<evidence type="ECO:0000313" key="19">
    <source>
        <dbReference type="Proteomes" id="UP000685013"/>
    </source>
</evidence>
<dbReference type="Pfam" id="PF00320">
    <property type="entry name" value="GATA"/>
    <property type="match status" value="1"/>
</dbReference>
<feature type="domain" description="CCT" evidence="16">
    <location>
        <begin position="244"/>
        <end position="286"/>
    </location>
</feature>
<comment type="subcellular location">
    <subcellularLocation>
        <location evidence="2 13">Nucleus</location>
    </subcellularLocation>
</comment>
<feature type="domain" description="GATA-type" evidence="15">
    <location>
        <begin position="314"/>
        <end position="375"/>
    </location>
</feature>